<dbReference type="VEuPathDB" id="FungiDB:PV09_06989"/>
<accession>A0A0D1XH46</accession>
<dbReference type="RefSeq" id="XP_016211380.1">
    <property type="nucleotide sequence ID" value="XM_016360703.1"/>
</dbReference>
<evidence type="ECO:0000259" key="1">
    <source>
        <dbReference type="Pfam" id="PF22917"/>
    </source>
</evidence>
<evidence type="ECO:0000313" key="3">
    <source>
        <dbReference type="Proteomes" id="UP000053259"/>
    </source>
</evidence>
<dbReference type="Gene3D" id="3.40.50.720">
    <property type="entry name" value="NAD(P)-binding Rossmann-like Domain"/>
    <property type="match status" value="1"/>
</dbReference>
<dbReference type="EMBL" id="KN847554">
    <property type="protein sequence ID" value="KIW01511.1"/>
    <property type="molecule type" value="Genomic_DNA"/>
</dbReference>
<dbReference type="PANTHER" id="PTHR32487:SF8">
    <property type="entry name" value="NAD-DEPENDENT EPIMERASE_DEHYDRATASE DOMAIN-CONTAINING PROTEIN"/>
    <property type="match status" value="1"/>
</dbReference>
<proteinExistence type="predicted"/>
<protein>
    <recommendedName>
        <fullName evidence="1">PRISE-like Rossmann-fold domain-containing protein</fullName>
    </recommendedName>
</protein>
<dbReference type="Pfam" id="PF22917">
    <property type="entry name" value="PRISE"/>
    <property type="match status" value="2"/>
</dbReference>
<evidence type="ECO:0000313" key="2">
    <source>
        <dbReference type="EMBL" id="KIW01511.1"/>
    </source>
</evidence>
<dbReference type="PANTHER" id="PTHR32487">
    <property type="entry name" value="3-OXO-DELTA(4,5)-STEROID 5-BETA-REDUCTASE"/>
    <property type="match status" value="1"/>
</dbReference>
<feature type="domain" description="PRISE-like Rossmann-fold" evidence="1">
    <location>
        <begin position="7"/>
        <end position="103"/>
    </location>
</feature>
<dbReference type="GeneID" id="27314962"/>
<dbReference type="STRING" id="253628.A0A0D1XH46"/>
<gene>
    <name evidence="2" type="ORF">PV09_06989</name>
</gene>
<dbReference type="InterPro" id="IPR036291">
    <property type="entry name" value="NAD(P)-bd_dom_sf"/>
</dbReference>
<dbReference type="HOGENOM" id="CLU_030125_2_0_1"/>
<dbReference type="InParanoid" id="A0A0D1XH46"/>
<name>A0A0D1XH46_9PEZI</name>
<dbReference type="OrthoDB" id="1731983at2759"/>
<organism evidence="2 3">
    <name type="scientific">Verruconis gallopava</name>
    <dbReference type="NCBI Taxonomy" id="253628"/>
    <lineage>
        <taxon>Eukaryota</taxon>
        <taxon>Fungi</taxon>
        <taxon>Dikarya</taxon>
        <taxon>Ascomycota</taxon>
        <taxon>Pezizomycotina</taxon>
        <taxon>Dothideomycetes</taxon>
        <taxon>Pleosporomycetidae</taxon>
        <taxon>Venturiales</taxon>
        <taxon>Sympoventuriaceae</taxon>
        <taxon>Verruconis</taxon>
    </lineage>
</organism>
<sequence length="419" mass="46823">MSSEMHALVFGASGVSGWGVMNQLLSYPTPTAWTSIAGTTNRPLTASQALLPNDPRLSLVSGIDLTNPPSAIAKSLKEKVKHVDKITHVFFTAYIHINERAIQLLEESSQDHELVKSLKTMPEYKTKNWHALVKETNVKIVKNASEALNEVAPSLKRFVMQTGGKHYGMDSGPKLVPSLLDSPYEESRPRLTGKVAEPIFYYGQIDAVADSCRDRSWTFCEVRPDVIVGFVPSLGSVSGQDAARLLALYLSLYRKVHGEGAEFPFPGSQKSWTNRHTDSWQDTIGKLSIWAATQDLRNGEAFNCVDKPTTWKEKWGPICAFFGLKGTGPGERPYDMMQSTQWVHQHKKEIDELIKEHGLIGDSWTTANWVFMWAIMTVLDYDKEYDMRKATGLGFKDQVGGADGWIATFKRLREAKVIP</sequence>
<dbReference type="CDD" id="cd08948">
    <property type="entry name" value="5beta-POR_like_SDR_a"/>
    <property type="match status" value="1"/>
</dbReference>
<feature type="domain" description="PRISE-like Rossmann-fold" evidence="1">
    <location>
        <begin position="124"/>
        <end position="419"/>
    </location>
</feature>
<dbReference type="Proteomes" id="UP000053259">
    <property type="component" value="Unassembled WGS sequence"/>
</dbReference>
<dbReference type="InterPro" id="IPR055222">
    <property type="entry name" value="PRISE-like_Rossmann-fold"/>
</dbReference>
<dbReference type="AlphaFoldDB" id="A0A0D1XH46"/>
<dbReference type="SUPFAM" id="SSF51735">
    <property type="entry name" value="NAD(P)-binding Rossmann-fold domains"/>
    <property type="match status" value="1"/>
</dbReference>
<reference evidence="2 3" key="1">
    <citation type="submission" date="2015-01" db="EMBL/GenBank/DDBJ databases">
        <title>The Genome Sequence of Ochroconis gallopava CBS43764.</title>
        <authorList>
            <consortium name="The Broad Institute Genomics Platform"/>
            <person name="Cuomo C."/>
            <person name="de Hoog S."/>
            <person name="Gorbushina A."/>
            <person name="Stielow B."/>
            <person name="Teixiera M."/>
            <person name="Abouelleil A."/>
            <person name="Chapman S.B."/>
            <person name="Priest M."/>
            <person name="Young S.K."/>
            <person name="Wortman J."/>
            <person name="Nusbaum C."/>
            <person name="Birren B."/>
        </authorList>
    </citation>
    <scope>NUCLEOTIDE SEQUENCE [LARGE SCALE GENOMIC DNA]</scope>
    <source>
        <strain evidence="2 3">CBS 43764</strain>
    </source>
</reference>
<keyword evidence="3" id="KW-1185">Reference proteome</keyword>